<proteinExistence type="predicted"/>
<sequence length="472" mass="51723">MASEEKSLESLHGLPPPGLTSITLANAKVPELNAWAKIANEGFSQRKRPIKISVKKSELQIALAEFFQISLTETPTAPVERPITVNEDILERQWDDLASIAEEWNLAEQNGLPFLVLKHGPDVNFPISDSLGVTLRRLSECYHAQAAALRIHPRGALTQAELLAVTEVTVTTWVKGAEDGDFNSLSAVNALHEALYSSKISYDSSTPTPGLTAVLLALASTSASAPSMPGVATTATSLIDSDTTPQSVLAVSSTVSKSVPTIAASLTPAAQYTAAPNIYEKFQANSSTSTSLANIPPTLQPGKTLLGACSLEIQALDNLSSHNGLREAIVQVESGFVATFREKYGPPIGERTGAKDPDIWAKVRNAVSRRERVHKILVDDFHGNQETFFKFFTVDDTQLKTSKGGKPRMPRLVAFRQVCEAISKCKKDVDEERDKSEYIERGEFSMELWATRWGERNDWEVWRELGKERYTK</sequence>
<dbReference type="Proteomes" id="UP000799118">
    <property type="component" value="Unassembled WGS sequence"/>
</dbReference>
<name>A0A6A4GCT7_9AGAR</name>
<dbReference type="EMBL" id="ML770623">
    <property type="protein sequence ID" value="KAE9383225.1"/>
    <property type="molecule type" value="Genomic_DNA"/>
</dbReference>
<evidence type="ECO:0000313" key="2">
    <source>
        <dbReference type="Proteomes" id="UP000799118"/>
    </source>
</evidence>
<gene>
    <name evidence="1" type="ORF">BT96DRAFT_1027308</name>
</gene>
<keyword evidence="2" id="KW-1185">Reference proteome</keyword>
<accession>A0A6A4GCT7</accession>
<evidence type="ECO:0000313" key="1">
    <source>
        <dbReference type="EMBL" id="KAE9383225.1"/>
    </source>
</evidence>
<reference evidence="1" key="1">
    <citation type="journal article" date="2019" name="Environ. Microbiol.">
        <title>Fungal ecological strategies reflected in gene transcription - a case study of two litter decomposers.</title>
        <authorList>
            <person name="Barbi F."/>
            <person name="Kohler A."/>
            <person name="Barry K."/>
            <person name="Baskaran P."/>
            <person name="Daum C."/>
            <person name="Fauchery L."/>
            <person name="Ihrmark K."/>
            <person name="Kuo A."/>
            <person name="LaButti K."/>
            <person name="Lipzen A."/>
            <person name="Morin E."/>
            <person name="Grigoriev I.V."/>
            <person name="Henrissat B."/>
            <person name="Lindahl B."/>
            <person name="Martin F."/>
        </authorList>
    </citation>
    <scope>NUCLEOTIDE SEQUENCE</scope>
    <source>
        <strain evidence="1">JB14</strain>
    </source>
</reference>
<organism evidence="1 2">
    <name type="scientific">Gymnopus androsaceus JB14</name>
    <dbReference type="NCBI Taxonomy" id="1447944"/>
    <lineage>
        <taxon>Eukaryota</taxon>
        <taxon>Fungi</taxon>
        <taxon>Dikarya</taxon>
        <taxon>Basidiomycota</taxon>
        <taxon>Agaricomycotina</taxon>
        <taxon>Agaricomycetes</taxon>
        <taxon>Agaricomycetidae</taxon>
        <taxon>Agaricales</taxon>
        <taxon>Marasmiineae</taxon>
        <taxon>Omphalotaceae</taxon>
        <taxon>Gymnopus</taxon>
    </lineage>
</organism>
<protein>
    <submittedName>
        <fullName evidence="1">Uncharacterized protein</fullName>
    </submittedName>
</protein>
<dbReference type="OrthoDB" id="3270058at2759"/>
<dbReference type="AlphaFoldDB" id="A0A6A4GCT7"/>